<comment type="caution">
    <text evidence="2">The sequence shown here is derived from an EMBL/GenBank/DDBJ whole genome shotgun (WGS) entry which is preliminary data.</text>
</comment>
<protein>
    <submittedName>
        <fullName evidence="2">Uncharacterized protein</fullName>
    </submittedName>
</protein>
<evidence type="ECO:0000313" key="2">
    <source>
        <dbReference type="EMBL" id="MBF9220616.1"/>
    </source>
</evidence>
<sequence length="129" mass="14258">MPVRLRFTGLLLLASFRLLAQDGAAVRPVRDSAYAVHNLFRERRGKGFSTTGYGMAGLTGTGFEIAQGQTGASVVLGLISLVPTALGARQYWRYSASRENAVVRLYEQGWPLPPEVRRRLRAKHFKALP</sequence>
<accession>A0ABS0I0Z3</accession>
<dbReference type="EMBL" id="JADQDM010000002">
    <property type="protein sequence ID" value="MBF9220616.1"/>
    <property type="molecule type" value="Genomic_DNA"/>
</dbReference>
<proteinExistence type="predicted"/>
<feature type="chain" id="PRO_5047052040" evidence="1">
    <location>
        <begin position="21"/>
        <end position="129"/>
    </location>
</feature>
<evidence type="ECO:0000313" key="3">
    <source>
        <dbReference type="Proteomes" id="UP000618931"/>
    </source>
</evidence>
<dbReference type="Proteomes" id="UP000618931">
    <property type="component" value="Unassembled WGS sequence"/>
</dbReference>
<evidence type="ECO:0000256" key="1">
    <source>
        <dbReference type="SAM" id="SignalP"/>
    </source>
</evidence>
<dbReference type="RefSeq" id="WP_196292058.1">
    <property type="nucleotide sequence ID" value="NZ_JADQDM010000002.1"/>
</dbReference>
<organism evidence="2 3">
    <name type="scientific">Hymenobacter ruricola</name>
    <dbReference type="NCBI Taxonomy" id="2791023"/>
    <lineage>
        <taxon>Bacteria</taxon>
        <taxon>Pseudomonadati</taxon>
        <taxon>Bacteroidota</taxon>
        <taxon>Cytophagia</taxon>
        <taxon>Cytophagales</taxon>
        <taxon>Hymenobacteraceae</taxon>
        <taxon>Hymenobacter</taxon>
    </lineage>
</organism>
<feature type="signal peptide" evidence="1">
    <location>
        <begin position="1"/>
        <end position="20"/>
    </location>
</feature>
<gene>
    <name evidence="2" type="ORF">I2H31_05820</name>
</gene>
<keyword evidence="1" id="KW-0732">Signal</keyword>
<name>A0ABS0I0Z3_9BACT</name>
<keyword evidence="3" id="KW-1185">Reference proteome</keyword>
<reference evidence="2 3" key="1">
    <citation type="submission" date="2020-11" db="EMBL/GenBank/DDBJ databases">
        <authorList>
            <person name="Kim M.K."/>
        </authorList>
    </citation>
    <scope>NUCLEOTIDE SEQUENCE [LARGE SCALE GENOMIC DNA]</scope>
    <source>
        <strain evidence="2 3">BT662</strain>
    </source>
</reference>